<dbReference type="InterPro" id="IPR000182">
    <property type="entry name" value="GNAT_dom"/>
</dbReference>
<name>A0ABU5LJ93_9GAMM</name>
<protein>
    <submittedName>
        <fullName evidence="2">GNAT family N-acetyltransferase</fullName>
        <ecNumber evidence="2">2.3.1.-</ecNumber>
    </submittedName>
</protein>
<dbReference type="Gene3D" id="3.40.630.30">
    <property type="match status" value="1"/>
</dbReference>
<dbReference type="EMBL" id="JAOBTT010000002">
    <property type="protein sequence ID" value="MDZ7279997.1"/>
    <property type="molecule type" value="Genomic_DNA"/>
</dbReference>
<dbReference type="Proteomes" id="UP001288620">
    <property type="component" value="Unassembled WGS sequence"/>
</dbReference>
<evidence type="ECO:0000313" key="3">
    <source>
        <dbReference type="Proteomes" id="UP001288620"/>
    </source>
</evidence>
<dbReference type="PROSITE" id="PS51186">
    <property type="entry name" value="GNAT"/>
    <property type="match status" value="1"/>
</dbReference>
<accession>A0ABU5LJ93</accession>
<comment type="caution">
    <text evidence="2">The sequence shown here is derived from an EMBL/GenBank/DDBJ whole genome shotgun (WGS) entry which is preliminary data.</text>
</comment>
<keyword evidence="3" id="KW-1185">Reference proteome</keyword>
<dbReference type="InterPro" id="IPR016181">
    <property type="entry name" value="Acyl_CoA_acyltransferase"/>
</dbReference>
<dbReference type="Pfam" id="PF00583">
    <property type="entry name" value="Acetyltransf_1"/>
    <property type="match status" value="1"/>
</dbReference>
<dbReference type="SUPFAM" id="SSF55729">
    <property type="entry name" value="Acyl-CoA N-acyltransferases (Nat)"/>
    <property type="match status" value="1"/>
</dbReference>
<reference evidence="3" key="1">
    <citation type="submission" date="2023-07" db="EMBL/GenBank/DDBJ databases">
        <title>Structural and functional analysis of rice phyllospheric bacteria for their antimicrobial properties and defense elicitation against blast disease.</title>
        <authorList>
            <person name="Sahu K.P."/>
            <person name="Asharani P."/>
            <person name="Kumar M."/>
            <person name="Reddy B."/>
            <person name="Kumar A."/>
        </authorList>
    </citation>
    <scope>NUCLEOTIDE SEQUENCE [LARGE SCALE GENOMIC DNA]</scope>
    <source>
        <strain evidence="3">OsEp_Plm_30P10</strain>
    </source>
</reference>
<organism evidence="2 3">
    <name type="scientific">Pantoea eucrina</name>
    <dbReference type="NCBI Taxonomy" id="472693"/>
    <lineage>
        <taxon>Bacteria</taxon>
        <taxon>Pseudomonadati</taxon>
        <taxon>Pseudomonadota</taxon>
        <taxon>Gammaproteobacteria</taxon>
        <taxon>Enterobacterales</taxon>
        <taxon>Erwiniaceae</taxon>
        <taxon>Pantoea</taxon>
    </lineage>
</organism>
<feature type="domain" description="N-acetyltransferase" evidence="1">
    <location>
        <begin position="4"/>
        <end position="165"/>
    </location>
</feature>
<dbReference type="GO" id="GO:0016746">
    <property type="term" value="F:acyltransferase activity"/>
    <property type="evidence" value="ECO:0007669"/>
    <property type="project" value="UniProtKB-KW"/>
</dbReference>
<gene>
    <name evidence="2" type="ORF">N4G40_17235</name>
</gene>
<keyword evidence="2" id="KW-0808">Transferase</keyword>
<dbReference type="EC" id="2.3.1.-" evidence="2"/>
<dbReference type="RefSeq" id="WP_322543894.1">
    <property type="nucleotide sequence ID" value="NZ_JAOBTT010000002.1"/>
</dbReference>
<keyword evidence="2" id="KW-0012">Acyltransferase</keyword>
<sequence length="169" mass="18666">MNALTVRCLTEQDCEAFKQVRLEALRLHPEAFGASYEAWSQQPATFFAEKLRSNLVFGGFDSENTLQGVIGLRCERAPKLRHIATIWGMYVRADLRGSGLAALLMTAALEAASPARTVKLAVVTTNQAACALYRAFGFITWATDTAALCVDGVFYDEFLMKREAHPLSR</sequence>
<evidence type="ECO:0000259" key="1">
    <source>
        <dbReference type="PROSITE" id="PS51186"/>
    </source>
</evidence>
<evidence type="ECO:0000313" key="2">
    <source>
        <dbReference type="EMBL" id="MDZ7279997.1"/>
    </source>
</evidence>
<proteinExistence type="predicted"/>